<dbReference type="InterPro" id="IPR010998">
    <property type="entry name" value="Integrase_recombinase_N"/>
</dbReference>
<dbReference type="Gene3D" id="1.10.150.130">
    <property type="match status" value="1"/>
</dbReference>
<keyword evidence="2 4" id="KW-0238">DNA-binding</keyword>
<accession>A0A841CBI2</accession>
<comment type="similarity">
    <text evidence="1">Belongs to the 'phage' integrase family.</text>
</comment>
<dbReference type="AlphaFoldDB" id="A0A841CBI2"/>
<dbReference type="InterPro" id="IPR050090">
    <property type="entry name" value="Tyrosine_recombinase_XerCD"/>
</dbReference>
<dbReference type="InterPro" id="IPR013762">
    <property type="entry name" value="Integrase-like_cat_sf"/>
</dbReference>
<evidence type="ECO:0000259" key="5">
    <source>
        <dbReference type="PROSITE" id="PS51898"/>
    </source>
</evidence>
<dbReference type="Pfam" id="PF00589">
    <property type="entry name" value="Phage_integrase"/>
    <property type="match status" value="1"/>
</dbReference>
<evidence type="ECO:0000259" key="6">
    <source>
        <dbReference type="PROSITE" id="PS51900"/>
    </source>
</evidence>
<protein>
    <submittedName>
        <fullName evidence="7">Integrase</fullName>
    </submittedName>
</protein>
<dbReference type="GO" id="GO:0015074">
    <property type="term" value="P:DNA integration"/>
    <property type="evidence" value="ECO:0007669"/>
    <property type="project" value="InterPro"/>
</dbReference>
<dbReference type="GO" id="GO:0003677">
    <property type="term" value="F:DNA binding"/>
    <property type="evidence" value="ECO:0007669"/>
    <property type="project" value="UniProtKB-UniRule"/>
</dbReference>
<feature type="domain" description="Tyr recombinase" evidence="5">
    <location>
        <begin position="208"/>
        <end position="406"/>
    </location>
</feature>
<feature type="domain" description="Core-binding (CB)" evidence="6">
    <location>
        <begin position="75"/>
        <end position="187"/>
    </location>
</feature>
<comment type="caution">
    <text evidence="7">The sequence shown here is derived from an EMBL/GenBank/DDBJ whole genome shotgun (WGS) entry which is preliminary data.</text>
</comment>
<dbReference type="GO" id="GO:0006310">
    <property type="term" value="P:DNA recombination"/>
    <property type="evidence" value="ECO:0007669"/>
    <property type="project" value="UniProtKB-KW"/>
</dbReference>
<dbReference type="InterPro" id="IPR002104">
    <property type="entry name" value="Integrase_catalytic"/>
</dbReference>
<proteinExistence type="inferred from homology"/>
<dbReference type="EMBL" id="JACHJN010000003">
    <property type="protein sequence ID" value="MBB5955872.1"/>
    <property type="molecule type" value="Genomic_DNA"/>
</dbReference>
<dbReference type="Gene3D" id="1.10.443.10">
    <property type="entry name" value="Intergrase catalytic core"/>
    <property type="match status" value="1"/>
</dbReference>
<evidence type="ECO:0000256" key="4">
    <source>
        <dbReference type="PROSITE-ProRule" id="PRU01248"/>
    </source>
</evidence>
<gene>
    <name evidence="7" type="ORF">FHS29_002453</name>
</gene>
<dbReference type="RefSeq" id="WP_184690674.1">
    <property type="nucleotide sequence ID" value="NZ_JACHJN010000003.1"/>
</dbReference>
<dbReference type="PANTHER" id="PTHR30349">
    <property type="entry name" value="PHAGE INTEGRASE-RELATED"/>
    <property type="match status" value="1"/>
</dbReference>
<reference evidence="7 8" key="1">
    <citation type="submission" date="2020-08" db="EMBL/GenBank/DDBJ databases">
        <title>Genomic Encyclopedia of Type Strains, Phase III (KMG-III): the genomes of soil and plant-associated and newly described type strains.</title>
        <authorList>
            <person name="Whitman W."/>
        </authorList>
    </citation>
    <scope>NUCLEOTIDE SEQUENCE [LARGE SCALE GENOMIC DNA]</scope>
    <source>
        <strain evidence="7 8">CECT 8640</strain>
    </source>
</reference>
<dbReference type="PROSITE" id="PS51898">
    <property type="entry name" value="TYR_RECOMBINASE"/>
    <property type="match status" value="1"/>
</dbReference>
<dbReference type="PANTHER" id="PTHR30349:SF41">
    <property type="entry name" value="INTEGRASE_RECOMBINASE PROTEIN MJ0367-RELATED"/>
    <property type="match status" value="1"/>
</dbReference>
<dbReference type="InterPro" id="IPR011010">
    <property type="entry name" value="DNA_brk_join_enz"/>
</dbReference>
<name>A0A841CBI2_9PSEU</name>
<evidence type="ECO:0000256" key="3">
    <source>
        <dbReference type="ARBA" id="ARBA00023172"/>
    </source>
</evidence>
<sequence length="418" mass="47167">MGRVSAARRPKGSIRERGNSLQVRLYAGQDPVTGKPVYLVDTVRGTDVAAYRKAENKLAEFRTQVNKQRSAESSVELSFALDEWLRTSDIEDSTRKTYVGYIERTIKPAIGGQPVKKVNARMMESLYTELRRCRARCDGKPYIEKHKSRDSHDCAEKKCKAHKCSGMAASTVRQIHSILSGALGAAARWEWIDTNPALMARRPKQKPPEPDPPTPAQAARLVEEAFRMDDDWGTLVWLVMTTGMRRGELCGLRFNRLELDTEMIHLRRNWVGGKEKDTKTHQIRRIALDSETMTLLREHRARVAERVRSLGGEFTDDLFVFTGTRTPDHKEPYSPNAVTQRYKDMADRLSIKTHLKQLRHYSATELLTAGVDLRTVAGRLGHGGGGATTLRVYAAWVAASDRKAAEILGSRMPKRVRN</sequence>
<keyword evidence="8" id="KW-1185">Reference proteome</keyword>
<keyword evidence="3" id="KW-0233">DNA recombination</keyword>
<evidence type="ECO:0000256" key="1">
    <source>
        <dbReference type="ARBA" id="ARBA00008857"/>
    </source>
</evidence>
<evidence type="ECO:0000256" key="2">
    <source>
        <dbReference type="ARBA" id="ARBA00023125"/>
    </source>
</evidence>
<dbReference type="PROSITE" id="PS51900">
    <property type="entry name" value="CB"/>
    <property type="match status" value="1"/>
</dbReference>
<dbReference type="SUPFAM" id="SSF56349">
    <property type="entry name" value="DNA breaking-rejoining enzymes"/>
    <property type="match status" value="1"/>
</dbReference>
<dbReference type="InterPro" id="IPR044068">
    <property type="entry name" value="CB"/>
</dbReference>
<evidence type="ECO:0000313" key="8">
    <source>
        <dbReference type="Proteomes" id="UP000547510"/>
    </source>
</evidence>
<evidence type="ECO:0000313" key="7">
    <source>
        <dbReference type="EMBL" id="MBB5955872.1"/>
    </source>
</evidence>
<dbReference type="Proteomes" id="UP000547510">
    <property type="component" value="Unassembled WGS sequence"/>
</dbReference>
<organism evidence="7 8">
    <name type="scientific">Saccharothrix tamanrassetensis</name>
    <dbReference type="NCBI Taxonomy" id="1051531"/>
    <lineage>
        <taxon>Bacteria</taxon>
        <taxon>Bacillati</taxon>
        <taxon>Actinomycetota</taxon>
        <taxon>Actinomycetes</taxon>
        <taxon>Pseudonocardiales</taxon>
        <taxon>Pseudonocardiaceae</taxon>
        <taxon>Saccharothrix</taxon>
    </lineage>
</organism>